<evidence type="ECO:0000256" key="2">
    <source>
        <dbReference type="SAM" id="MobiDB-lite"/>
    </source>
</evidence>
<sequence length="519" mass="58703">MPPATSSSTHTESPSRELEQPSQSVATSVSNADLHVNHVLYDESKNSRFSEDGIRHLLSEGEVYGITNKVSHKEHRQRLAQQLNVPETRITNFFQNKGAKHRKILRQQEATAVAISAVPAAESEELQSASEHTVRESAASIVRMRQDLKKTSTTNAWLEYKKDHIESAMATVAEQHPNVPEKDRMPLASTILSTSWNSLKDTNKEAADVYFTRAKEKNLRPEIDTTDLTEDEREKLIRDSLDGIKQLQENLKALNVASNFNAIDQADDKVFQSTYGESAHMMVENLLRQNLVLCQLLTLASQMVRHIPQATQIMKVENTIAIEDYKLGIKKIVNNELSRAGKPPVKKSVDWKSLLKFKLHKRRIYLSGWPENITFGPRQKLSNLKVLNSLMKDGLIRIEWGSAAAQSENVENFDVNESVKGDGETDVLDWEAFNIKFHSKYGFTEVQWLGDESQVDLDDAITHTQLADENRCMFKTWVKKLCDAKMRAGLSLLATEAEIDQDAEEVEHETEDMEYSVGV</sequence>
<evidence type="ECO:0000259" key="3">
    <source>
        <dbReference type="Pfam" id="PF00046"/>
    </source>
</evidence>
<keyword evidence="1" id="KW-0371">Homeobox</keyword>
<feature type="compositionally biased region" description="Polar residues" evidence="2">
    <location>
        <begin position="20"/>
        <end position="30"/>
    </location>
</feature>
<dbReference type="CDD" id="cd00086">
    <property type="entry name" value="homeodomain"/>
    <property type="match status" value="1"/>
</dbReference>
<reference evidence="4 5" key="1">
    <citation type="submission" date="2016-07" db="EMBL/GenBank/DDBJ databases">
        <title>Pervasive Adenine N6-methylation of Active Genes in Fungi.</title>
        <authorList>
            <consortium name="DOE Joint Genome Institute"/>
            <person name="Mondo S.J."/>
            <person name="Dannebaum R.O."/>
            <person name="Kuo R.C."/>
            <person name="Labutti K."/>
            <person name="Haridas S."/>
            <person name="Kuo A."/>
            <person name="Salamov A."/>
            <person name="Ahrendt S.R."/>
            <person name="Lipzen A."/>
            <person name="Sullivan W."/>
            <person name="Andreopoulos W.B."/>
            <person name="Clum A."/>
            <person name="Lindquist E."/>
            <person name="Daum C."/>
            <person name="Ramamoorthy G.K."/>
            <person name="Gryganskyi A."/>
            <person name="Culley D."/>
            <person name="Magnuson J.K."/>
            <person name="James T.Y."/>
            <person name="O'Malley M.A."/>
            <person name="Stajich J.E."/>
            <person name="Spatafora J.W."/>
            <person name="Visel A."/>
            <person name="Grigoriev I.V."/>
        </authorList>
    </citation>
    <scope>NUCLEOTIDE SEQUENCE [LARGE SCALE GENOMIC DNA]</scope>
    <source>
        <strain evidence="4 5">JEL800</strain>
    </source>
</reference>
<dbReference type="GO" id="GO:0003677">
    <property type="term" value="F:DNA binding"/>
    <property type="evidence" value="ECO:0007669"/>
    <property type="project" value="UniProtKB-KW"/>
</dbReference>
<evidence type="ECO:0000313" key="4">
    <source>
        <dbReference type="EMBL" id="ORY21842.1"/>
    </source>
</evidence>
<dbReference type="Pfam" id="PF00046">
    <property type="entry name" value="Homeodomain"/>
    <property type="match status" value="1"/>
</dbReference>
<evidence type="ECO:0000313" key="5">
    <source>
        <dbReference type="Proteomes" id="UP000193642"/>
    </source>
</evidence>
<feature type="compositionally biased region" description="Polar residues" evidence="2">
    <location>
        <begin position="1"/>
        <end position="12"/>
    </location>
</feature>
<feature type="region of interest" description="Disordered" evidence="2">
    <location>
        <begin position="1"/>
        <end position="30"/>
    </location>
</feature>
<evidence type="ECO:0000256" key="1">
    <source>
        <dbReference type="RuleBase" id="RU000682"/>
    </source>
</evidence>
<dbReference type="EMBL" id="MCGO01000193">
    <property type="protein sequence ID" value="ORY21842.1"/>
    <property type="molecule type" value="Genomic_DNA"/>
</dbReference>
<organism evidence="4 5">
    <name type="scientific">Rhizoclosmatium globosum</name>
    <dbReference type="NCBI Taxonomy" id="329046"/>
    <lineage>
        <taxon>Eukaryota</taxon>
        <taxon>Fungi</taxon>
        <taxon>Fungi incertae sedis</taxon>
        <taxon>Chytridiomycota</taxon>
        <taxon>Chytridiomycota incertae sedis</taxon>
        <taxon>Chytridiomycetes</taxon>
        <taxon>Chytridiales</taxon>
        <taxon>Chytriomycetaceae</taxon>
        <taxon>Rhizoclosmatium</taxon>
    </lineage>
</organism>
<comment type="caution">
    <text evidence="4">The sequence shown here is derived from an EMBL/GenBank/DDBJ whole genome shotgun (WGS) entry which is preliminary data.</text>
</comment>
<gene>
    <name evidence="4" type="ORF">BCR33DRAFT_749334</name>
</gene>
<proteinExistence type="predicted"/>
<protein>
    <recommendedName>
        <fullName evidence="3">Homeobox domain-containing protein</fullName>
    </recommendedName>
</protein>
<keyword evidence="5" id="KW-1185">Reference proteome</keyword>
<dbReference type="AlphaFoldDB" id="A0A1Y2AH83"/>
<name>A0A1Y2AH83_9FUNG</name>
<dbReference type="Proteomes" id="UP000193642">
    <property type="component" value="Unassembled WGS sequence"/>
</dbReference>
<keyword evidence="1" id="KW-0238">DNA-binding</keyword>
<accession>A0A1Y2AH83</accession>
<dbReference type="OrthoDB" id="10432797at2759"/>
<dbReference type="SUPFAM" id="SSF46689">
    <property type="entry name" value="Homeodomain-like"/>
    <property type="match status" value="1"/>
</dbReference>
<dbReference type="Gene3D" id="1.10.10.60">
    <property type="entry name" value="Homeodomain-like"/>
    <property type="match status" value="1"/>
</dbReference>
<comment type="subcellular location">
    <subcellularLocation>
        <location evidence="1">Nucleus</location>
    </subcellularLocation>
</comment>
<dbReference type="InterPro" id="IPR001356">
    <property type="entry name" value="HD"/>
</dbReference>
<dbReference type="InterPro" id="IPR009057">
    <property type="entry name" value="Homeodomain-like_sf"/>
</dbReference>
<dbReference type="GO" id="GO:0005634">
    <property type="term" value="C:nucleus"/>
    <property type="evidence" value="ECO:0007669"/>
    <property type="project" value="UniProtKB-SubCell"/>
</dbReference>
<feature type="domain" description="Homeobox" evidence="3">
    <location>
        <begin position="73"/>
        <end position="103"/>
    </location>
</feature>
<keyword evidence="1" id="KW-0539">Nucleus</keyword>